<keyword evidence="2" id="KW-1185">Reference proteome</keyword>
<organism evidence="1 2">
    <name type="scientific">Pluteus cervinus</name>
    <dbReference type="NCBI Taxonomy" id="181527"/>
    <lineage>
        <taxon>Eukaryota</taxon>
        <taxon>Fungi</taxon>
        <taxon>Dikarya</taxon>
        <taxon>Basidiomycota</taxon>
        <taxon>Agaricomycotina</taxon>
        <taxon>Agaricomycetes</taxon>
        <taxon>Agaricomycetidae</taxon>
        <taxon>Agaricales</taxon>
        <taxon>Pluteineae</taxon>
        <taxon>Pluteaceae</taxon>
        <taxon>Pluteus</taxon>
    </lineage>
</organism>
<name>A0ACD3AQV5_9AGAR</name>
<evidence type="ECO:0000313" key="2">
    <source>
        <dbReference type="Proteomes" id="UP000308600"/>
    </source>
</evidence>
<protein>
    <submittedName>
        <fullName evidence="1">Uncharacterized protein</fullName>
    </submittedName>
</protein>
<reference evidence="1 2" key="1">
    <citation type="journal article" date="2019" name="Nat. Ecol. Evol.">
        <title>Megaphylogeny resolves global patterns of mushroom evolution.</title>
        <authorList>
            <person name="Varga T."/>
            <person name="Krizsan K."/>
            <person name="Foldi C."/>
            <person name="Dima B."/>
            <person name="Sanchez-Garcia M."/>
            <person name="Sanchez-Ramirez S."/>
            <person name="Szollosi G.J."/>
            <person name="Szarkandi J.G."/>
            <person name="Papp V."/>
            <person name="Albert L."/>
            <person name="Andreopoulos W."/>
            <person name="Angelini C."/>
            <person name="Antonin V."/>
            <person name="Barry K.W."/>
            <person name="Bougher N.L."/>
            <person name="Buchanan P."/>
            <person name="Buyck B."/>
            <person name="Bense V."/>
            <person name="Catcheside P."/>
            <person name="Chovatia M."/>
            <person name="Cooper J."/>
            <person name="Damon W."/>
            <person name="Desjardin D."/>
            <person name="Finy P."/>
            <person name="Geml J."/>
            <person name="Haridas S."/>
            <person name="Hughes K."/>
            <person name="Justo A."/>
            <person name="Karasinski D."/>
            <person name="Kautmanova I."/>
            <person name="Kiss B."/>
            <person name="Kocsube S."/>
            <person name="Kotiranta H."/>
            <person name="LaButti K.M."/>
            <person name="Lechner B.E."/>
            <person name="Liimatainen K."/>
            <person name="Lipzen A."/>
            <person name="Lukacs Z."/>
            <person name="Mihaltcheva S."/>
            <person name="Morgado L.N."/>
            <person name="Niskanen T."/>
            <person name="Noordeloos M.E."/>
            <person name="Ohm R.A."/>
            <person name="Ortiz-Santana B."/>
            <person name="Ovrebo C."/>
            <person name="Racz N."/>
            <person name="Riley R."/>
            <person name="Savchenko A."/>
            <person name="Shiryaev A."/>
            <person name="Soop K."/>
            <person name="Spirin V."/>
            <person name="Szebenyi C."/>
            <person name="Tomsovsky M."/>
            <person name="Tulloss R.E."/>
            <person name="Uehling J."/>
            <person name="Grigoriev I.V."/>
            <person name="Vagvolgyi C."/>
            <person name="Papp T."/>
            <person name="Martin F.M."/>
            <person name="Miettinen O."/>
            <person name="Hibbett D.S."/>
            <person name="Nagy L.G."/>
        </authorList>
    </citation>
    <scope>NUCLEOTIDE SEQUENCE [LARGE SCALE GENOMIC DNA]</scope>
    <source>
        <strain evidence="1 2">NL-1719</strain>
    </source>
</reference>
<evidence type="ECO:0000313" key="1">
    <source>
        <dbReference type="EMBL" id="TFK68185.1"/>
    </source>
</evidence>
<dbReference type="Proteomes" id="UP000308600">
    <property type="component" value="Unassembled WGS sequence"/>
</dbReference>
<gene>
    <name evidence="1" type="ORF">BDN72DRAFT_688824</name>
</gene>
<sequence>MASDSPPSNLAITAFCGLTQRLRCLSPLSNLFLCHSFEARALELHPGPAAHNPRIPWPHLTWSGFYKTREARHPDLWRNQFTSRKDGHEGHASRKGNYDGHSRSRRHARLITDFILSPHRWLSRPNQLSTCLPTRSWSHKRGKRYRTASTLYVRPVPMTDRADARDLRSHAANSSFSP</sequence>
<dbReference type="EMBL" id="ML208357">
    <property type="protein sequence ID" value="TFK68185.1"/>
    <property type="molecule type" value="Genomic_DNA"/>
</dbReference>
<proteinExistence type="predicted"/>
<accession>A0ACD3AQV5</accession>